<gene>
    <name evidence="6" type="ORF">O0955_13915</name>
</gene>
<accession>A0ABT4LB23</accession>
<dbReference type="Pfam" id="PF03466">
    <property type="entry name" value="LysR_substrate"/>
    <property type="match status" value="1"/>
</dbReference>
<comment type="caution">
    <text evidence="6">The sequence shown here is derived from an EMBL/GenBank/DDBJ whole genome shotgun (WGS) entry which is preliminary data.</text>
</comment>
<sequence length="298" mass="33739">MADFRLEVFYMVAKELSFTKAANQLFITQPAVTKHIKELEDRYKNKLFDRNGNKIKLTPAGELLLKHAENLQAIYRNVEFEMLALVQDQKGLLRLGASSTIAQYVIVPFIADFKNRFEQTKVLLINGNTQQIEKAILDKDIDIAIVEGHIKNQQISYTTFIKDEIVLVCSKTHPLAKKNEIEPQQILDQRFVLREQGSGTLEVIDHALKSVNLKLADLNVDIHLGSTEGIKAYLSFAPCLAFISIHAVAKELQDGELTVVDVKGLSIERYFYFIHLHGMQDGLSQAFLNFAVNSHNLK</sequence>
<dbReference type="InterPro" id="IPR000847">
    <property type="entry name" value="LysR_HTH_N"/>
</dbReference>
<evidence type="ECO:0000313" key="6">
    <source>
        <dbReference type="EMBL" id="MCZ4245104.1"/>
    </source>
</evidence>
<name>A0ABT4LB23_9SPHI</name>
<dbReference type="PRINTS" id="PR00039">
    <property type="entry name" value="HTHLYSR"/>
</dbReference>
<dbReference type="SUPFAM" id="SSF53850">
    <property type="entry name" value="Periplasmic binding protein-like II"/>
    <property type="match status" value="1"/>
</dbReference>
<dbReference type="Pfam" id="PF00126">
    <property type="entry name" value="HTH_1"/>
    <property type="match status" value="1"/>
</dbReference>
<evidence type="ECO:0000256" key="3">
    <source>
        <dbReference type="ARBA" id="ARBA00023125"/>
    </source>
</evidence>
<keyword evidence="3" id="KW-0238">DNA-binding</keyword>
<dbReference type="PROSITE" id="PS50931">
    <property type="entry name" value="HTH_LYSR"/>
    <property type="match status" value="1"/>
</dbReference>
<keyword evidence="7" id="KW-1185">Reference proteome</keyword>
<dbReference type="SUPFAM" id="SSF46785">
    <property type="entry name" value="Winged helix' DNA-binding domain"/>
    <property type="match status" value="1"/>
</dbReference>
<dbReference type="Gene3D" id="1.10.10.10">
    <property type="entry name" value="Winged helix-like DNA-binding domain superfamily/Winged helix DNA-binding domain"/>
    <property type="match status" value="1"/>
</dbReference>
<dbReference type="InterPro" id="IPR036390">
    <property type="entry name" value="WH_DNA-bd_sf"/>
</dbReference>
<dbReference type="RefSeq" id="WP_269428156.1">
    <property type="nucleotide sequence ID" value="NZ_JAPWGM010000004.1"/>
</dbReference>
<comment type="similarity">
    <text evidence="1">Belongs to the LysR transcriptional regulatory family.</text>
</comment>
<reference evidence="6" key="1">
    <citation type="submission" date="2022-12" db="EMBL/GenBank/DDBJ databases">
        <title>Genome sequence of HCMS5-2.</title>
        <authorList>
            <person name="Woo H."/>
        </authorList>
    </citation>
    <scope>NUCLEOTIDE SEQUENCE</scope>
    <source>
        <strain evidence="6">HCMS5-2</strain>
    </source>
</reference>
<evidence type="ECO:0000313" key="7">
    <source>
        <dbReference type="Proteomes" id="UP001144347"/>
    </source>
</evidence>
<dbReference type="InterPro" id="IPR005119">
    <property type="entry name" value="LysR_subst-bd"/>
</dbReference>
<keyword evidence="2" id="KW-0805">Transcription regulation</keyword>
<dbReference type="Proteomes" id="UP001144347">
    <property type="component" value="Unassembled WGS sequence"/>
</dbReference>
<dbReference type="Gene3D" id="3.40.190.290">
    <property type="match status" value="1"/>
</dbReference>
<dbReference type="PANTHER" id="PTHR30126">
    <property type="entry name" value="HTH-TYPE TRANSCRIPTIONAL REGULATOR"/>
    <property type="match status" value="1"/>
</dbReference>
<proteinExistence type="inferred from homology"/>
<dbReference type="CDD" id="cd08420">
    <property type="entry name" value="PBP2_CysL_like"/>
    <property type="match status" value="1"/>
</dbReference>
<evidence type="ECO:0000256" key="2">
    <source>
        <dbReference type="ARBA" id="ARBA00023015"/>
    </source>
</evidence>
<feature type="domain" description="HTH lysR-type" evidence="5">
    <location>
        <begin position="6"/>
        <end position="58"/>
    </location>
</feature>
<evidence type="ECO:0000259" key="5">
    <source>
        <dbReference type="PROSITE" id="PS50931"/>
    </source>
</evidence>
<evidence type="ECO:0000256" key="4">
    <source>
        <dbReference type="ARBA" id="ARBA00023163"/>
    </source>
</evidence>
<protein>
    <submittedName>
        <fullName evidence="6">LysR family transcriptional regulator</fullName>
    </submittedName>
</protein>
<dbReference type="PANTHER" id="PTHR30126:SF39">
    <property type="entry name" value="HTH-TYPE TRANSCRIPTIONAL REGULATOR CYSL"/>
    <property type="match status" value="1"/>
</dbReference>
<dbReference type="EMBL" id="JAPWGM010000004">
    <property type="protein sequence ID" value="MCZ4245104.1"/>
    <property type="molecule type" value="Genomic_DNA"/>
</dbReference>
<keyword evidence="4" id="KW-0804">Transcription</keyword>
<evidence type="ECO:0000256" key="1">
    <source>
        <dbReference type="ARBA" id="ARBA00009437"/>
    </source>
</evidence>
<organism evidence="6 7">
    <name type="scientific">Pedobacter punctiformis</name>
    <dbReference type="NCBI Taxonomy" id="3004097"/>
    <lineage>
        <taxon>Bacteria</taxon>
        <taxon>Pseudomonadati</taxon>
        <taxon>Bacteroidota</taxon>
        <taxon>Sphingobacteriia</taxon>
        <taxon>Sphingobacteriales</taxon>
        <taxon>Sphingobacteriaceae</taxon>
        <taxon>Pedobacter</taxon>
    </lineage>
</organism>
<dbReference type="InterPro" id="IPR036388">
    <property type="entry name" value="WH-like_DNA-bd_sf"/>
</dbReference>